<evidence type="ECO:0000256" key="1">
    <source>
        <dbReference type="ARBA" id="ARBA00004167"/>
    </source>
</evidence>
<dbReference type="SUPFAM" id="SSF54523">
    <property type="entry name" value="Pili subunits"/>
    <property type="match status" value="1"/>
</dbReference>
<protein>
    <submittedName>
        <fullName evidence="7">Prepilin-type N-terminal cleavage/methylation domain-containing protein</fullName>
    </submittedName>
</protein>
<dbReference type="GO" id="GO:0016020">
    <property type="term" value="C:membrane"/>
    <property type="evidence" value="ECO:0007669"/>
    <property type="project" value="UniProtKB-SubCell"/>
</dbReference>
<dbReference type="NCBIfam" id="TIGR02532">
    <property type="entry name" value="IV_pilin_GFxxxE"/>
    <property type="match status" value="1"/>
</dbReference>
<proteinExistence type="predicted"/>
<gene>
    <name evidence="7" type="ORF">SAMN02910280_2459</name>
</gene>
<dbReference type="Proteomes" id="UP000183461">
    <property type="component" value="Unassembled WGS sequence"/>
</dbReference>
<dbReference type="AlphaFoldDB" id="A0A1K1P6K6"/>
<comment type="subcellular location">
    <subcellularLocation>
        <location evidence="1">Membrane</location>
        <topology evidence="1">Single-pass membrane protein</topology>
    </subcellularLocation>
</comment>
<keyword evidence="3 6" id="KW-0812">Transmembrane</keyword>
<accession>A0A1K1P6K6</accession>
<reference evidence="7 8" key="1">
    <citation type="submission" date="2016-11" db="EMBL/GenBank/DDBJ databases">
        <authorList>
            <person name="Jaros S."/>
            <person name="Januszkiewicz K."/>
            <person name="Wedrychowicz H."/>
        </authorList>
    </citation>
    <scope>NUCLEOTIDE SEQUENCE [LARGE SCALE GENOMIC DNA]</scope>
    <source>
        <strain evidence="7 8">YL228</strain>
    </source>
</reference>
<dbReference type="InterPro" id="IPR045584">
    <property type="entry name" value="Pilin-like"/>
</dbReference>
<evidence type="ECO:0000256" key="5">
    <source>
        <dbReference type="ARBA" id="ARBA00023136"/>
    </source>
</evidence>
<evidence type="ECO:0000256" key="6">
    <source>
        <dbReference type="SAM" id="Phobius"/>
    </source>
</evidence>
<keyword evidence="5 6" id="KW-0472">Membrane</keyword>
<organism evidence="7 8">
    <name type="scientific">Ruminococcus flavefaciens</name>
    <dbReference type="NCBI Taxonomy" id="1265"/>
    <lineage>
        <taxon>Bacteria</taxon>
        <taxon>Bacillati</taxon>
        <taxon>Bacillota</taxon>
        <taxon>Clostridia</taxon>
        <taxon>Eubacteriales</taxon>
        <taxon>Oscillospiraceae</taxon>
        <taxon>Ruminococcus</taxon>
    </lineage>
</organism>
<dbReference type="InterPro" id="IPR012902">
    <property type="entry name" value="N_methyl_site"/>
</dbReference>
<dbReference type="EMBL" id="FPIP01000007">
    <property type="protein sequence ID" value="SFW42318.1"/>
    <property type="molecule type" value="Genomic_DNA"/>
</dbReference>
<evidence type="ECO:0000256" key="2">
    <source>
        <dbReference type="ARBA" id="ARBA00022481"/>
    </source>
</evidence>
<dbReference type="PANTHER" id="PTHR30093">
    <property type="entry name" value="GENERAL SECRETION PATHWAY PROTEIN G"/>
    <property type="match status" value="1"/>
</dbReference>
<dbReference type="Gene3D" id="3.30.700.10">
    <property type="entry name" value="Glycoprotein, Type 4 Pilin"/>
    <property type="match status" value="1"/>
</dbReference>
<evidence type="ECO:0000256" key="4">
    <source>
        <dbReference type="ARBA" id="ARBA00022989"/>
    </source>
</evidence>
<keyword evidence="2" id="KW-0488">Methylation</keyword>
<evidence type="ECO:0000313" key="7">
    <source>
        <dbReference type="EMBL" id="SFW42318.1"/>
    </source>
</evidence>
<name>A0A1K1P6K6_RUMFL</name>
<evidence type="ECO:0000313" key="8">
    <source>
        <dbReference type="Proteomes" id="UP000183461"/>
    </source>
</evidence>
<sequence length="194" mass="21407">MIKGGFFMTGNRKRGFTLIELIVVIAIIGVLAAILVPSLIGYVKKSKRRSDISAAHTIYTGVMAVLADNEDAQESFVKNNDNKGQVTIPNGGTGEVYDLYVVCSKDGAKNTGSHQPLWSNGSADSQLFEDAINNFLGTERTPVKYTQSDKGKELNRWFICAKNNSYESVEIWVGDGSNDTPMFRLWPDTQPDYN</sequence>
<feature type="transmembrane region" description="Helical" evidence="6">
    <location>
        <begin position="21"/>
        <end position="43"/>
    </location>
</feature>
<evidence type="ECO:0000256" key="3">
    <source>
        <dbReference type="ARBA" id="ARBA00022692"/>
    </source>
</evidence>
<dbReference type="PANTHER" id="PTHR30093:SF44">
    <property type="entry name" value="TYPE II SECRETION SYSTEM CORE PROTEIN G"/>
    <property type="match status" value="1"/>
</dbReference>
<keyword evidence="4 6" id="KW-1133">Transmembrane helix</keyword>
<dbReference type="PROSITE" id="PS00409">
    <property type="entry name" value="PROKAR_NTER_METHYL"/>
    <property type="match status" value="1"/>
</dbReference>
<dbReference type="Pfam" id="PF07963">
    <property type="entry name" value="N_methyl"/>
    <property type="match status" value="1"/>
</dbReference>